<accession>A0A9P7QTD3</accession>
<gene>
    <name evidence="2" type="ORF">JMJ77_009048</name>
</gene>
<organism evidence="2 3">
    <name type="scientific">Colletotrichum scovillei</name>
    <dbReference type="NCBI Taxonomy" id="1209932"/>
    <lineage>
        <taxon>Eukaryota</taxon>
        <taxon>Fungi</taxon>
        <taxon>Dikarya</taxon>
        <taxon>Ascomycota</taxon>
        <taxon>Pezizomycotina</taxon>
        <taxon>Sordariomycetes</taxon>
        <taxon>Hypocreomycetidae</taxon>
        <taxon>Glomerellales</taxon>
        <taxon>Glomerellaceae</taxon>
        <taxon>Colletotrichum</taxon>
        <taxon>Colletotrichum acutatum species complex</taxon>
    </lineage>
</organism>
<evidence type="ECO:0000313" key="3">
    <source>
        <dbReference type="Proteomes" id="UP000699042"/>
    </source>
</evidence>
<dbReference type="AlphaFoldDB" id="A0A9P7QTD3"/>
<feature type="transmembrane region" description="Helical" evidence="1">
    <location>
        <begin position="208"/>
        <end position="225"/>
    </location>
</feature>
<name>A0A9P7QTD3_9PEZI</name>
<dbReference type="Proteomes" id="UP000699042">
    <property type="component" value="Unassembled WGS sequence"/>
</dbReference>
<dbReference type="EMBL" id="JAESDN010000018">
    <property type="protein sequence ID" value="KAG7040773.1"/>
    <property type="molecule type" value="Genomic_DNA"/>
</dbReference>
<evidence type="ECO:0000313" key="2">
    <source>
        <dbReference type="EMBL" id="KAG7040773.1"/>
    </source>
</evidence>
<keyword evidence="1" id="KW-0812">Transmembrane</keyword>
<keyword evidence="1" id="KW-1133">Transmembrane helix</keyword>
<protein>
    <submittedName>
        <fullName evidence="2">Methionyl-tRNA synthetase</fullName>
    </submittedName>
</protein>
<keyword evidence="3" id="KW-1185">Reference proteome</keyword>
<proteinExistence type="predicted"/>
<keyword evidence="1" id="KW-0472">Membrane</keyword>
<evidence type="ECO:0000256" key="1">
    <source>
        <dbReference type="SAM" id="Phobius"/>
    </source>
</evidence>
<comment type="caution">
    <text evidence="2">The sequence shown here is derived from an EMBL/GenBank/DDBJ whole genome shotgun (WGS) entry which is preliminary data.</text>
</comment>
<sequence length="424" mass="41389">MKELLPHNGILQAGNSAKTARLGLELTKTLLSKRLNNTGIKGNGQVVGGGEAGLEGLPDLLLGVQDTLGFTFPALKVDTLTCLGIGGGSDELDRSLVVVDLAFLKLGRSGQNHGARLDAAHLDGLQVADNDDLAALHGLEGHETVEARADGAADLALVLSGFIVGLVADGNGGDVEGVGLGVLDGLEDVADTEIDEGRGERGGSGSSLLGLGSLGLLLLLGLALAGTDGGLDLVLGLGDNLLDLLASALILLGLLGAVGQGLVTSSSSTTGGGGSSGLLLLETLLLGLGVDGGLHVEDLVEVNLDLVVGLDIGGEGGEVLDEVEVADDVGVALLAGALLGGPGGDEGTDSGVESGVGLAGLGAEKGGAGAQVGVEGIEDRGGLVGLRLLETSGSGEPLLDLGLLVGSVGGVGGHSCESERGDAA</sequence>
<feature type="transmembrane region" description="Helical" evidence="1">
    <location>
        <begin position="245"/>
        <end position="263"/>
    </location>
</feature>
<reference evidence="2" key="1">
    <citation type="submission" date="2021-05" db="EMBL/GenBank/DDBJ databases">
        <title>Comparative genomics of three Colletotrichum scovillei strains and genetic complementation revealed genes involved fungal growth and virulence on chili pepper.</title>
        <authorList>
            <person name="Hsieh D.-K."/>
            <person name="Chuang S.-C."/>
            <person name="Chen C.-Y."/>
            <person name="Chao Y.-T."/>
            <person name="Lu M.-Y.J."/>
            <person name="Lee M.-H."/>
            <person name="Shih M.-C."/>
        </authorList>
    </citation>
    <scope>NUCLEOTIDE SEQUENCE</scope>
    <source>
        <strain evidence="2">Coll-153</strain>
    </source>
</reference>